<feature type="region of interest" description="Disordered" evidence="1">
    <location>
        <begin position="1"/>
        <end position="135"/>
    </location>
</feature>
<reference evidence="2" key="1">
    <citation type="submission" date="2020-02" db="EMBL/GenBank/DDBJ databases">
        <authorList>
            <person name="Meier V. D."/>
        </authorList>
    </citation>
    <scope>NUCLEOTIDE SEQUENCE</scope>
    <source>
        <strain evidence="2">AVDCRST_MAG13</strain>
    </source>
</reference>
<evidence type="ECO:0000313" key="2">
    <source>
        <dbReference type="EMBL" id="CAA9486536.1"/>
    </source>
</evidence>
<gene>
    <name evidence="2" type="ORF">AVDCRST_MAG13-1485</name>
</gene>
<protein>
    <submittedName>
        <fullName evidence="2">Uncharacterized protein</fullName>
    </submittedName>
</protein>
<evidence type="ECO:0000256" key="1">
    <source>
        <dbReference type="SAM" id="MobiDB-lite"/>
    </source>
</evidence>
<sequence>AGRQAAAVEGLRRRRGGRRPAPGGARPHGRLRPGARPRGAHAGGRQARPRGPLAPPLAPGEPARGQRRGAPAAADRAAGPRAARGQAGPRARRGPSDEGGGRGCPYCRPHERSARPASCWTACGRTSSATPSARV</sequence>
<feature type="compositionally biased region" description="Polar residues" evidence="1">
    <location>
        <begin position="124"/>
        <end position="135"/>
    </location>
</feature>
<organism evidence="2">
    <name type="scientific">uncultured Solirubrobacteraceae bacterium</name>
    <dbReference type="NCBI Taxonomy" id="1162706"/>
    <lineage>
        <taxon>Bacteria</taxon>
        <taxon>Bacillati</taxon>
        <taxon>Actinomycetota</taxon>
        <taxon>Thermoleophilia</taxon>
        <taxon>Solirubrobacterales</taxon>
        <taxon>Solirubrobacteraceae</taxon>
        <taxon>environmental samples</taxon>
    </lineage>
</organism>
<dbReference type="EMBL" id="CADCVO010000231">
    <property type="protein sequence ID" value="CAA9486536.1"/>
    <property type="molecule type" value="Genomic_DNA"/>
</dbReference>
<accession>A0A6J4S0V6</accession>
<feature type="compositionally biased region" description="Low complexity" evidence="1">
    <location>
        <begin position="60"/>
        <end position="89"/>
    </location>
</feature>
<name>A0A6J4S0V6_9ACTN</name>
<feature type="non-terminal residue" evidence="2">
    <location>
        <position position="135"/>
    </location>
</feature>
<feature type="compositionally biased region" description="Basic residues" evidence="1">
    <location>
        <begin position="27"/>
        <end position="39"/>
    </location>
</feature>
<dbReference type="AlphaFoldDB" id="A0A6J4S0V6"/>
<proteinExistence type="predicted"/>
<feature type="non-terminal residue" evidence="2">
    <location>
        <position position="1"/>
    </location>
</feature>